<dbReference type="PATRIC" id="fig|423471.3.peg.2116"/>
<dbReference type="Gene3D" id="2.10.260.10">
    <property type="match status" value="1"/>
</dbReference>
<name>G5J432_CROWT</name>
<dbReference type="Pfam" id="PF04014">
    <property type="entry name" value="MazE_antitoxin"/>
    <property type="match status" value="1"/>
</dbReference>
<sequence>MKSFPIRLQQDGTITVPKLIQDKLNLHEGDYLNFLEIGELIILTSKQPKVPQLNEKITAIREQEKVSLEELLEGLENERKIIYKEKYES</sequence>
<evidence type="ECO:0000259" key="2">
    <source>
        <dbReference type="Pfam" id="PF04014"/>
    </source>
</evidence>
<dbReference type="InterPro" id="IPR037914">
    <property type="entry name" value="SpoVT-AbrB_sf"/>
</dbReference>
<evidence type="ECO:0000313" key="4">
    <source>
        <dbReference type="Proteomes" id="UP000003477"/>
    </source>
</evidence>
<dbReference type="NCBIfam" id="TIGR01439">
    <property type="entry name" value="lp_hng_hel_AbrB"/>
    <property type="match status" value="1"/>
</dbReference>
<feature type="coiled-coil region" evidence="1">
    <location>
        <begin position="58"/>
        <end position="85"/>
    </location>
</feature>
<evidence type="ECO:0000313" key="3">
    <source>
        <dbReference type="EMBL" id="EHJ13066.1"/>
    </source>
</evidence>
<feature type="domain" description="SpoVT-AbrB" evidence="2">
    <location>
        <begin position="12"/>
        <end position="48"/>
    </location>
</feature>
<protein>
    <recommendedName>
        <fullName evidence="2">SpoVT-AbrB domain-containing protein</fullName>
    </recommendedName>
</protein>
<evidence type="ECO:0000256" key="1">
    <source>
        <dbReference type="SAM" id="Coils"/>
    </source>
</evidence>
<accession>G5J432</accession>
<dbReference type="GO" id="GO:0003677">
    <property type="term" value="F:DNA binding"/>
    <property type="evidence" value="ECO:0007669"/>
    <property type="project" value="InterPro"/>
</dbReference>
<reference evidence="3 4" key="1">
    <citation type="journal article" date="2011" name="Front. Microbiol.">
        <title>Two Strains of Crocosphaera watsonii with Highly Conserved Genomes are Distinguished by Strain-Specific Features.</title>
        <authorList>
            <person name="Bench S.R."/>
            <person name="Ilikchyan I.N."/>
            <person name="Tripp H.J."/>
            <person name="Zehr J.P."/>
        </authorList>
    </citation>
    <scope>NUCLEOTIDE SEQUENCE [LARGE SCALE GENOMIC DNA]</scope>
    <source>
        <strain evidence="3 4">WH 0003</strain>
    </source>
</reference>
<dbReference type="RefSeq" id="WP_007310523.1">
    <property type="nucleotide sequence ID" value="NZ_AESD01000341.1"/>
</dbReference>
<organism evidence="3 4">
    <name type="scientific">Crocosphaera watsonii WH 0003</name>
    <dbReference type="NCBI Taxonomy" id="423471"/>
    <lineage>
        <taxon>Bacteria</taxon>
        <taxon>Bacillati</taxon>
        <taxon>Cyanobacteriota</taxon>
        <taxon>Cyanophyceae</taxon>
        <taxon>Oscillatoriophycideae</taxon>
        <taxon>Chroococcales</taxon>
        <taxon>Aphanothecaceae</taxon>
        <taxon>Crocosphaera</taxon>
    </lineage>
</organism>
<dbReference type="GeneID" id="88765959"/>
<keyword evidence="1" id="KW-0175">Coiled coil</keyword>
<dbReference type="AlphaFoldDB" id="G5J432"/>
<dbReference type="InterPro" id="IPR007159">
    <property type="entry name" value="SpoVT-AbrB_dom"/>
</dbReference>
<gene>
    <name evidence="3" type="ORF">CWATWH0003_2255</name>
</gene>
<dbReference type="EMBL" id="AESD01000341">
    <property type="protein sequence ID" value="EHJ13066.1"/>
    <property type="molecule type" value="Genomic_DNA"/>
</dbReference>
<proteinExistence type="predicted"/>
<dbReference type="SUPFAM" id="SSF89447">
    <property type="entry name" value="AbrB/MazE/MraZ-like"/>
    <property type="match status" value="1"/>
</dbReference>
<comment type="caution">
    <text evidence="3">The sequence shown here is derived from an EMBL/GenBank/DDBJ whole genome shotgun (WGS) entry which is preliminary data.</text>
</comment>
<dbReference type="Proteomes" id="UP000003477">
    <property type="component" value="Unassembled WGS sequence"/>
</dbReference>